<evidence type="ECO:0000259" key="2">
    <source>
        <dbReference type="Pfam" id="PF13699"/>
    </source>
</evidence>
<dbReference type="EMBL" id="BNJK01000001">
    <property type="protein sequence ID" value="GHO90356.1"/>
    <property type="molecule type" value="Genomic_DNA"/>
</dbReference>
<feature type="region of interest" description="Disordered" evidence="1">
    <location>
        <begin position="1"/>
        <end position="31"/>
    </location>
</feature>
<evidence type="ECO:0000313" key="3">
    <source>
        <dbReference type="EMBL" id="GHO90356.1"/>
    </source>
</evidence>
<keyword evidence="4" id="KW-1185">Reference proteome</keyword>
<evidence type="ECO:0000313" key="4">
    <source>
        <dbReference type="Proteomes" id="UP000597444"/>
    </source>
</evidence>
<proteinExistence type="predicted"/>
<name>A0A8J3I9F3_9CHLR</name>
<accession>A0A8J3I9F3</accession>
<dbReference type="RefSeq" id="WP_220201322.1">
    <property type="nucleotide sequence ID" value="NZ_BNJK01000001.1"/>
</dbReference>
<dbReference type="Pfam" id="PF13699">
    <property type="entry name" value="eCIS_core"/>
    <property type="match status" value="1"/>
</dbReference>
<dbReference type="InterPro" id="IPR036737">
    <property type="entry name" value="OmpA-like_sf"/>
</dbReference>
<feature type="compositionally biased region" description="Basic and acidic residues" evidence="1">
    <location>
        <begin position="16"/>
        <end position="30"/>
    </location>
</feature>
<feature type="compositionally biased region" description="Polar residues" evidence="1">
    <location>
        <begin position="1"/>
        <end position="10"/>
    </location>
</feature>
<dbReference type="SUPFAM" id="SSF103088">
    <property type="entry name" value="OmpA-like"/>
    <property type="match status" value="1"/>
</dbReference>
<dbReference type="Proteomes" id="UP000597444">
    <property type="component" value="Unassembled WGS sequence"/>
</dbReference>
<dbReference type="Gene3D" id="3.30.1330.60">
    <property type="entry name" value="OmpA-like domain"/>
    <property type="match status" value="1"/>
</dbReference>
<feature type="domain" description="eCIS core" evidence="2">
    <location>
        <begin position="154"/>
        <end position="231"/>
    </location>
</feature>
<organism evidence="3 4">
    <name type="scientific">Reticulibacter mediterranei</name>
    <dbReference type="NCBI Taxonomy" id="2778369"/>
    <lineage>
        <taxon>Bacteria</taxon>
        <taxon>Bacillati</taxon>
        <taxon>Chloroflexota</taxon>
        <taxon>Ktedonobacteria</taxon>
        <taxon>Ktedonobacterales</taxon>
        <taxon>Reticulibacteraceae</taxon>
        <taxon>Reticulibacter</taxon>
    </lineage>
</organism>
<protein>
    <recommendedName>
        <fullName evidence="2">eCIS core domain-containing protein</fullName>
    </recommendedName>
</protein>
<evidence type="ECO:0000256" key="1">
    <source>
        <dbReference type="SAM" id="MobiDB-lite"/>
    </source>
</evidence>
<reference evidence="3" key="1">
    <citation type="submission" date="2020-10" db="EMBL/GenBank/DDBJ databases">
        <title>Taxonomic study of unclassified bacteria belonging to the class Ktedonobacteria.</title>
        <authorList>
            <person name="Yabe S."/>
            <person name="Wang C.M."/>
            <person name="Zheng Y."/>
            <person name="Sakai Y."/>
            <person name="Cavaletti L."/>
            <person name="Monciardini P."/>
            <person name="Donadio S."/>
        </authorList>
    </citation>
    <scope>NUCLEOTIDE SEQUENCE</scope>
    <source>
        <strain evidence="3">ID150040</strain>
    </source>
</reference>
<sequence length="724" mass="81129">MQKQHQSQPSLVARVARSDRATPEPTHQEHPLLQLQHTIGNQAVLRMMQVHAGEQEGRSGSPPDAGIIQKKLTINEPGDAFEQEADHIAEQVMRMPESQVQRSCTCGGTCPECQAKPSAHEQEHVQTKRIQTTNTEQTIAPPIVHQVLNSQGQPLDPETRAFMEPRFGHNFSQVQVHTGAAAEQSAREVHARAYTVGNNVVFGAGQFAPETSEGQRLLAHELTHVVQQSEAHRGSGPTLSNIVQRQPTQYYEKSESDVAESIIEVLQQPNHIAGLNVDPAFEILNPYPLSFQMRVLADLYDRNYFHGLLGYLASGTKANDKLIVAIRLTQCQRDPNLLTYEDVLEAQKFLKYYVTLPSELKPLSECLERERVRLFENNERMHSHYEAQQEEERQRRKKQQENNRFAAAFEPGSKSCTLKKGVMTWHLYPASPSGVAGQKQAIQIKFLPDLPYWGKTVTFLQTLHEEEKDNKVETIVDIGVNAEAFRPFYGADWSEVTRQWVPGGEGEERGFRSQPSSSDDPAAYMFDEPEFYPPRHGRVFESVAIVLETREILGALTWGVGNVPAYAQQPSCSDMASATFHNTMERFYTPKSPTAGYGRENYDLIFEGFAPNDATLTVEQKKQLDPIAADAKEIINKSKGDPKKEMKAKGSLVIGGFGDSVDTDPMAASVLRTQVVANYLLSKGAPKEILDLRPFGTAWALYEVNTSKAQEGRNRRVQIRLFRP</sequence>
<dbReference type="InterPro" id="IPR025295">
    <property type="entry name" value="eCIS_core_dom"/>
</dbReference>
<dbReference type="AlphaFoldDB" id="A0A8J3I9F3"/>
<gene>
    <name evidence="3" type="ORF">KSF_004040</name>
</gene>
<comment type="caution">
    <text evidence="3">The sequence shown here is derived from an EMBL/GenBank/DDBJ whole genome shotgun (WGS) entry which is preliminary data.</text>
</comment>